<evidence type="ECO:0000313" key="3">
    <source>
        <dbReference type="Proteomes" id="UP001530377"/>
    </source>
</evidence>
<reference evidence="2 3" key="1">
    <citation type="submission" date="2024-10" db="EMBL/GenBank/DDBJ databases">
        <title>Updated reference genomes for cyclostephanoid diatoms.</title>
        <authorList>
            <person name="Roberts W.R."/>
            <person name="Alverson A.J."/>
        </authorList>
    </citation>
    <scope>NUCLEOTIDE SEQUENCE [LARGE SCALE GENOMIC DNA]</scope>
    <source>
        <strain evidence="2 3">AJA228-03</strain>
    </source>
</reference>
<evidence type="ECO:0008006" key="4">
    <source>
        <dbReference type="Google" id="ProtNLM"/>
    </source>
</evidence>
<accession>A0ABD3SC08</accession>
<gene>
    <name evidence="2" type="ORF">ACHAXA_002855</name>
</gene>
<protein>
    <recommendedName>
        <fullName evidence="4">RING-type domain-containing protein</fullName>
    </recommendedName>
</protein>
<sequence length="334" mass="36413">MGVFCHVQVANCRLRPRPGGGVRGDDDMSHQNDAIAMTTAATTAAATTSMAALSLSLPSSSIERKSLRRIPPCKLSHVGCDYNFCLDCLTALRTSSMDDYGMVSDGNCHIKVKLACPNCQLDISLSILGTIGRRRDSLRDELRNVPDGELSAGELRCKHSMHDVDDDDVIVDDNTNRNGSARDEDVGGYITGLTTSGRPDMLCTAATILCGLASMLREGWTIVSATAENGSYVNRRPNVDTRHGYSSAGSGVESPRHYNTTDFQRQMEERILSTIPRKGVGANVVGAHHYAPESSRRQNRIRQLSRLMAKSSMIHRLMDRIEMTTDGGILPLLD</sequence>
<dbReference type="EMBL" id="JALLPB020000081">
    <property type="protein sequence ID" value="KAL3821863.1"/>
    <property type="molecule type" value="Genomic_DNA"/>
</dbReference>
<feature type="region of interest" description="Disordered" evidence="1">
    <location>
        <begin position="238"/>
        <end position="257"/>
    </location>
</feature>
<organism evidence="2 3">
    <name type="scientific">Cyclostephanos tholiformis</name>
    <dbReference type="NCBI Taxonomy" id="382380"/>
    <lineage>
        <taxon>Eukaryota</taxon>
        <taxon>Sar</taxon>
        <taxon>Stramenopiles</taxon>
        <taxon>Ochrophyta</taxon>
        <taxon>Bacillariophyta</taxon>
        <taxon>Coscinodiscophyceae</taxon>
        <taxon>Thalassiosirophycidae</taxon>
        <taxon>Stephanodiscales</taxon>
        <taxon>Stephanodiscaceae</taxon>
        <taxon>Cyclostephanos</taxon>
    </lineage>
</organism>
<dbReference type="Proteomes" id="UP001530377">
    <property type="component" value="Unassembled WGS sequence"/>
</dbReference>
<evidence type="ECO:0000313" key="2">
    <source>
        <dbReference type="EMBL" id="KAL3821863.1"/>
    </source>
</evidence>
<dbReference type="AlphaFoldDB" id="A0ABD3SC08"/>
<evidence type="ECO:0000256" key="1">
    <source>
        <dbReference type="SAM" id="MobiDB-lite"/>
    </source>
</evidence>
<comment type="caution">
    <text evidence="2">The sequence shown here is derived from an EMBL/GenBank/DDBJ whole genome shotgun (WGS) entry which is preliminary data.</text>
</comment>
<keyword evidence="3" id="KW-1185">Reference proteome</keyword>
<name>A0ABD3SC08_9STRA</name>
<proteinExistence type="predicted"/>